<evidence type="ECO:0000313" key="1">
    <source>
        <dbReference type="EMBL" id="KAI3829849.1"/>
    </source>
</evidence>
<keyword evidence="2" id="KW-1185">Reference proteome</keyword>
<organism evidence="1 2">
    <name type="scientific">Smallanthus sonchifolius</name>
    <dbReference type="NCBI Taxonomy" id="185202"/>
    <lineage>
        <taxon>Eukaryota</taxon>
        <taxon>Viridiplantae</taxon>
        <taxon>Streptophyta</taxon>
        <taxon>Embryophyta</taxon>
        <taxon>Tracheophyta</taxon>
        <taxon>Spermatophyta</taxon>
        <taxon>Magnoliopsida</taxon>
        <taxon>eudicotyledons</taxon>
        <taxon>Gunneridae</taxon>
        <taxon>Pentapetalae</taxon>
        <taxon>asterids</taxon>
        <taxon>campanulids</taxon>
        <taxon>Asterales</taxon>
        <taxon>Asteraceae</taxon>
        <taxon>Asteroideae</taxon>
        <taxon>Heliantheae alliance</taxon>
        <taxon>Millerieae</taxon>
        <taxon>Smallanthus</taxon>
    </lineage>
</organism>
<dbReference type="Proteomes" id="UP001056120">
    <property type="component" value="Linkage Group LG01"/>
</dbReference>
<name>A0ACB9KC73_9ASTR</name>
<reference evidence="2" key="1">
    <citation type="journal article" date="2022" name="Mol. Ecol. Resour.">
        <title>The genomes of chicory, endive, great burdock and yacon provide insights into Asteraceae palaeo-polyploidization history and plant inulin production.</title>
        <authorList>
            <person name="Fan W."/>
            <person name="Wang S."/>
            <person name="Wang H."/>
            <person name="Wang A."/>
            <person name="Jiang F."/>
            <person name="Liu H."/>
            <person name="Zhao H."/>
            <person name="Xu D."/>
            <person name="Zhang Y."/>
        </authorList>
    </citation>
    <scope>NUCLEOTIDE SEQUENCE [LARGE SCALE GENOMIC DNA]</scope>
    <source>
        <strain evidence="2">cv. Yunnan</strain>
    </source>
</reference>
<gene>
    <name evidence="1" type="ORF">L1987_03978</name>
</gene>
<evidence type="ECO:0000313" key="2">
    <source>
        <dbReference type="Proteomes" id="UP001056120"/>
    </source>
</evidence>
<reference evidence="1 2" key="2">
    <citation type="journal article" date="2022" name="Mol. Ecol. Resour.">
        <title>The genomes of chicory, endive, great burdock and yacon provide insights into Asteraceae paleo-polyploidization history and plant inulin production.</title>
        <authorList>
            <person name="Fan W."/>
            <person name="Wang S."/>
            <person name="Wang H."/>
            <person name="Wang A."/>
            <person name="Jiang F."/>
            <person name="Liu H."/>
            <person name="Zhao H."/>
            <person name="Xu D."/>
            <person name="Zhang Y."/>
        </authorList>
    </citation>
    <scope>NUCLEOTIDE SEQUENCE [LARGE SCALE GENOMIC DNA]</scope>
    <source>
        <strain evidence="2">cv. Yunnan</strain>
        <tissue evidence="1">Leaves</tissue>
    </source>
</reference>
<accession>A0ACB9KC73</accession>
<sequence length="216" mass="25163">MVVKVYGPIKAACPQRVLACLLELGVDFELIGVDLDSNEHKQPGFLQKQPFGQVPVVEDEDFRLFESRAIIRYYATKYGDKNRKLYGTTLEEKALVDQWLEVEAHHFNDMVYTIVLQKLVIPKMGGKTDHDLVQNCEKKLEQVFDIYEQRLSKSSHLAGDWFTLADLSHLPGIRYLVNECELSHMVRDRKNVNLWWNDISNRPAWKKVMQLFHELS</sequence>
<protein>
    <submittedName>
        <fullName evidence="1">Uncharacterized protein</fullName>
    </submittedName>
</protein>
<dbReference type="EMBL" id="CM042018">
    <property type="protein sequence ID" value="KAI3829849.1"/>
    <property type="molecule type" value="Genomic_DNA"/>
</dbReference>
<comment type="caution">
    <text evidence="1">The sequence shown here is derived from an EMBL/GenBank/DDBJ whole genome shotgun (WGS) entry which is preliminary data.</text>
</comment>
<proteinExistence type="predicted"/>